<evidence type="ECO:0000256" key="1">
    <source>
        <dbReference type="SAM" id="Phobius"/>
    </source>
</evidence>
<sequence>MIPLNPCTNPDYVRGTVPTLAYLECLFGRTANIILGLAGIALFIMLLIGGFRYMTSGGDPKALDSAQKTITYAIIGLVLTASSYLFLRFVGAITGADVFNFYIFRP</sequence>
<evidence type="ECO:0000313" key="2">
    <source>
        <dbReference type="EMBL" id="OGM34536.1"/>
    </source>
</evidence>
<proteinExistence type="predicted"/>
<comment type="caution">
    <text evidence="2">The sequence shown here is derived from an EMBL/GenBank/DDBJ whole genome shotgun (WGS) entry which is preliminary data.</text>
</comment>
<accession>A0A1F7Z4G7</accession>
<feature type="transmembrane region" description="Helical" evidence="1">
    <location>
        <begin position="33"/>
        <end position="51"/>
    </location>
</feature>
<dbReference type="AlphaFoldDB" id="A0A1F7Z4G7"/>
<feature type="transmembrane region" description="Helical" evidence="1">
    <location>
        <begin position="72"/>
        <end position="96"/>
    </location>
</feature>
<gene>
    <name evidence="2" type="ORF">A3D01_03275</name>
</gene>
<dbReference type="STRING" id="1802505.A3D01_03275"/>
<protein>
    <submittedName>
        <fullName evidence="2">Uncharacterized protein</fullName>
    </submittedName>
</protein>
<dbReference type="Pfam" id="PF18895">
    <property type="entry name" value="T4SS_pilin"/>
    <property type="match status" value="1"/>
</dbReference>
<keyword evidence="1" id="KW-1133">Transmembrane helix</keyword>
<evidence type="ECO:0000313" key="3">
    <source>
        <dbReference type="Proteomes" id="UP000177169"/>
    </source>
</evidence>
<dbReference type="InterPro" id="IPR043993">
    <property type="entry name" value="T4SS_pilin"/>
</dbReference>
<dbReference type="EMBL" id="MGGR01000005">
    <property type="protein sequence ID" value="OGM34536.1"/>
    <property type="molecule type" value="Genomic_DNA"/>
</dbReference>
<organism evidence="2 3">
    <name type="scientific">Candidatus Woesebacteria bacterium RIFCSPHIGHO2_02_FULL_39_13</name>
    <dbReference type="NCBI Taxonomy" id="1802505"/>
    <lineage>
        <taxon>Bacteria</taxon>
        <taxon>Candidatus Woeseibacteriota</taxon>
    </lineage>
</organism>
<name>A0A1F7Z4G7_9BACT</name>
<dbReference type="Proteomes" id="UP000177169">
    <property type="component" value="Unassembled WGS sequence"/>
</dbReference>
<keyword evidence="1" id="KW-0812">Transmembrane</keyword>
<reference evidence="2 3" key="1">
    <citation type="journal article" date="2016" name="Nat. Commun.">
        <title>Thousands of microbial genomes shed light on interconnected biogeochemical processes in an aquifer system.</title>
        <authorList>
            <person name="Anantharaman K."/>
            <person name="Brown C.T."/>
            <person name="Hug L.A."/>
            <person name="Sharon I."/>
            <person name="Castelle C.J."/>
            <person name="Probst A.J."/>
            <person name="Thomas B.C."/>
            <person name="Singh A."/>
            <person name="Wilkins M.J."/>
            <person name="Karaoz U."/>
            <person name="Brodie E.L."/>
            <person name="Williams K.H."/>
            <person name="Hubbard S.S."/>
            <person name="Banfield J.F."/>
        </authorList>
    </citation>
    <scope>NUCLEOTIDE SEQUENCE [LARGE SCALE GENOMIC DNA]</scope>
</reference>
<keyword evidence="1" id="KW-0472">Membrane</keyword>